<keyword evidence="2 5" id="KW-0119">Carbohydrate metabolism</keyword>
<protein>
    <submittedName>
        <fullName evidence="8">Putative glycoside hydrolase, family 57</fullName>
    </submittedName>
</protein>
<dbReference type="InterPro" id="IPR004300">
    <property type="entry name" value="Glyco_hydro_57_N"/>
</dbReference>
<evidence type="ECO:0000256" key="2">
    <source>
        <dbReference type="ARBA" id="ARBA00023277"/>
    </source>
</evidence>
<dbReference type="InterPro" id="IPR040042">
    <property type="entry name" value="Branching_enz_MT3115-like"/>
</dbReference>
<dbReference type="PANTHER" id="PTHR41695:SF1">
    <property type="entry name" value="1,4-ALPHA-GLUCAN BRANCHING ENZYME TK1436"/>
    <property type="match status" value="1"/>
</dbReference>
<feature type="binding site" evidence="4">
    <location>
        <position position="465"/>
    </location>
    <ligand>
        <name>substrate</name>
    </ligand>
</feature>
<feature type="binding site" evidence="4">
    <location>
        <position position="243"/>
    </location>
    <ligand>
        <name>substrate</name>
    </ligand>
</feature>
<feature type="binding site" evidence="4">
    <location>
        <position position="260"/>
    </location>
    <ligand>
        <name>substrate</name>
    </ligand>
</feature>
<dbReference type="InterPro" id="IPR028995">
    <property type="entry name" value="Glyco_hydro_57/38_cen_sf"/>
</dbReference>
<dbReference type="InterPro" id="IPR027291">
    <property type="entry name" value="Glyco_hydro_38_N_sf"/>
</dbReference>
<sequence>MATPRGNLVFVLHAHLPYVRHPDHPIFLEENWFFEGLIETYLPLLAMFDRLDREGVGFRITMTLSPTLVSMLEDPLLMGRFEARLSLLRELAGREVARTRGGPYEKIARFYEGHLAHLEGFYREGLGRNILAGFRRHMDRGMLEGITCGATHGYFPFLQEVPGSVEAQVRVGVSTFRRVFGRDPQGIWLPECAYYDGVDRILRKEGIRFFFMESHGLLYADPRPPAGVYAPLVTPAGVWAFGRDPDSSRQVWSAKEGYPGDPLYRDFYRDIGYDLDYDYIRPYLHTDGPRGMTGLKYHRITGATDQKEIYDPELARERVKVHARDFVSRREAQVADLTTALGIDPTIVCPYDAELFGHWWFEGVDFLEEVYREVARRRSLSVHTPVELVRQGIPASGGEPEPSSWGENGYYEFWMNSTNDWIYAPLFEAAREMARLATHSGRVSGQDREILNQMARELLLAQSSDWPFIMTTGTMIDYAVDRIKNHLYRFWVLREMVVGGRFREDVLREIRDKDALFPELDFSVFLP</sequence>
<dbReference type="InterPro" id="IPR037090">
    <property type="entry name" value="57_glycoside_trans_central"/>
</dbReference>
<keyword evidence="9" id="KW-1185">Reference proteome</keyword>
<evidence type="ECO:0000259" key="6">
    <source>
        <dbReference type="Pfam" id="PF03065"/>
    </source>
</evidence>
<dbReference type="Pfam" id="PF03065">
    <property type="entry name" value="Glyco_hydro_57"/>
    <property type="match status" value="1"/>
</dbReference>
<accession>C6HZA2</accession>
<dbReference type="InterPro" id="IPR015293">
    <property type="entry name" value="BE_C"/>
</dbReference>
<dbReference type="GO" id="GO:0005576">
    <property type="term" value="C:extracellular region"/>
    <property type="evidence" value="ECO:0007669"/>
    <property type="project" value="TreeGrafter"/>
</dbReference>
<feature type="domain" description="1,4-alpha-glucan branching enzyme C-terminal" evidence="7">
    <location>
        <begin position="428"/>
        <end position="525"/>
    </location>
</feature>
<dbReference type="GO" id="GO:0003844">
    <property type="term" value="F:1,4-alpha-glucan branching enzyme activity"/>
    <property type="evidence" value="ECO:0007669"/>
    <property type="project" value="InterPro"/>
</dbReference>
<evidence type="ECO:0000259" key="7">
    <source>
        <dbReference type="Pfam" id="PF09210"/>
    </source>
</evidence>
<dbReference type="InterPro" id="IPR011330">
    <property type="entry name" value="Glyco_hydro/deAcase_b/a-brl"/>
</dbReference>
<feature type="domain" description="Glycoside hydrolase family 57 N-terminal" evidence="6">
    <location>
        <begin position="9"/>
        <end position="391"/>
    </location>
</feature>
<evidence type="ECO:0000313" key="9">
    <source>
        <dbReference type="Proteomes" id="UP000009374"/>
    </source>
</evidence>
<feature type="active site" description="Proton donor" evidence="3">
    <location>
        <position position="352"/>
    </location>
</feature>
<dbReference type="PANTHER" id="PTHR41695">
    <property type="entry name" value="1,4-ALPHA-GLUCAN BRANCHING ENZYME RV3031-RELATED"/>
    <property type="match status" value="1"/>
</dbReference>
<dbReference type="SUPFAM" id="SSF88713">
    <property type="entry name" value="Glycoside hydrolase/deacetylase"/>
    <property type="match status" value="1"/>
</dbReference>
<feature type="binding site" evidence="4">
    <location>
        <position position="405"/>
    </location>
    <ligand>
        <name>substrate</name>
    </ligand>
</feature>
<gene>
    <name evidence="8" type="ORF">UBAL3_94530078</name>
</gene>
<comment type="similarity">
    <text evidence="1 5">Belongs to the glycosyl hydrolase 57 family.</text>
</comment>
<name>C6HZA2_9BACT</name>
<dbReference type="GO" id="GO:0016787">
    <property type="term" value="F:hydrolase activity"/>
    <property type="evidence" value="ECO:0007669"/>
    <property type="project" value="UniProtKB-KW"/>
</dbReference>
<feature type="active site" description="Nucleophile" evidence="3">
    <location>
        <position position="191"/>
    </location>
</feature>
<keyword evidence="8" id="KW-0378">Hydrolase</keyword>
<dbReference type="SUPFAM" id="SSF88688">
    <property type="entry name" value="Families 57/38 glycoside transferase middle domain"/>
    <property type="match status" value="1"/>
</dbReference>
<dbReference type="CDD" id="cd10792">
    <property type="entry name" value="GH57N_AmyC_like"/>
    <property type="match status" value="1"/>
</dbReference>
<dbReference type="GO" id="GO:0030979">
    <property type="term" value="P:alpha-glucan biosynthetic process"/>
    <property type="evidence" value="ECO:0007669"/>
    <property type="project" value="InterPro"/>
</dbReference>
<evidence type="ECO:0000256" key="5">
    <source>
        <dbReference type="RuleBase" id="RU361196"/>
    </source>
</evidence>
<dbReference type="Pfam" id="PF09210">
    <property type="entry name" value="BE_C"/>
    <property type="match status" value="1"/>
</dbReference>
<reference evidence="8 9" key="1">
    <citation type="journal article" date="2009" name="Appl. Environ. Microbiol.">
        <title>Community genomic and proteomic analyses of chemoautotrophic iron-oxidizing "Leptospirillum rubarum" (Group II) and "Leptospirillum ferrodiazotrophum" (Group III) bacteria in acid mine drainage biofilms.</title>
        <authorList>
            <person name="Goltsman D.S."/>
            <person name="Denef V.J."/>
            <person name="Singer S.W."/>
            <person name="VerBerkmoes N.C."/>
            <person name="Lefsrud M."/>
            <person name="Mueller R.S."/>
            <person name="Dick G.J."/>
            <person name="Sun C.L."/>
            <person name="Wheeler K.E."/>
            <person name="Zemla A."/>
            <person name="Baker B.J."/>
            <person name="Hauser L."/>
            <person name="Land M."/>
            <person name="Shah M.B."/>
            <person name="Thelen M.P."/>
            <person name="Hettich R.L."/>
            <person name="Banfield J.F."/>
        </authorList>
    </citation>
    <scope>NUCLEOTIDE SEQUENCE [LARGE SCALE GENOMIC DNA]</scope>
</reference>
<dbReference type="EMBL" id="GG693880">
    <property type="protein sequence ID" value="EES52113.1"/>
    <property type="molecule type" value="Genomic_DNA"/>
</dbReference>
<evidence type="ECO:0000256" key="4">
    <source>
        <dbReference type="PIRSR" id="PIRSR640042-2"/>
    </source>
</evidence>
<dbReference type="Gene3D" id="3.20.110.10">
    <property type="entry name" value="Glycoside hydrolase 38, N terminal domain"/>
    <property type="match status" value="1"/>
</dbReference>
<dbReference type="AlphaFoldDB" id="C6HZA2"/>
<dbReference type="Gene3D" id="1.20.1430.10">
    <property type="entry name" value="Families 57/38 glycoside transferase, middle domain"/>
    <property type="match status" value="1"/>
</dbReference>
<proteinExistence type="inferred from homology"/>
<evidence type="ECO:0000256" key="3">
    <source>
        <dbReference type="PIRSR" id="PIRSR640042-1"/>
    </source>
</evidence>
<organism evidence="8 9">
    <name type="scientific">Leptospirillum ferrodiazotrophum</name>
    <dbReference type="NCBI Taxonomy" id="412449"/>
    <lineage>
        <taxon>Bacteria</taxon>
        <taxon>Pseudomonadati</taxon>
        <taxon>Nitrospirota</taxon>
        <taxon>Nitrospiria</taxon>
        <taxon>Nitrospirales</taxon>
        <taxon>Nitrospiraceae</taxon>
        <taxon>Leptospirillum</taxon>
    </lineage>
</organism>
<dbReference type="Proteomes" id="UP000009374">
    <property type="component" value="Unassembled WGS sequence"/>
</dbReference>
<evidence type="ECO:0000256" key="1">
    <source>
        <dbReference type="ARBA" id="ARBA00006821"/>
    </source>
</evidence>
<evidence type="ECO:0000313" key="8">
    <source>
        <dbReference type="EMBL" id="EES52113.1"/>
    </source>
</evidence>